<gene>
    <name evidence="1" type="ORF">DSCO28_19740</name>
</gene>
<dbReference type="Proteomes" id="UP000425960">
    <property type="component" value="Chromosome"/>
</dbReference>
<name>A0A5K7ZGT0_9BACT</name>
<evidence type="ECO:0000313" key="1">
    <source>
        <dbReference type="EMBL" id="BBO81408.1"/>
    </source>
</evidence>
<dbReference type="AlphaFoldDB" id="A0A5K7ZGT0"/>
<dbReference type="InterPro" id="IPR054227">
    <property type="entry name" value="DUF6951"/>
</dbReference>
<dbReference type="RefSeq" id="WP_155309946.1">
    <property type="nucleotide sequence ID" value="NZ_AP021876.1"/>
</dbReference>
<sequence>MATAEIEAGICGFKTVVDAKMDGQGCVLTIRSDCKSIQRLARRLTRVNPFDEISFSQSVPQTLQMGKLHCPHAACPVPVGIIKAIEIAAGLALPADVAIRLSR</sequence>
<organism evidence="1 2">
    <name type="scientific">Desulfosarcina ovata subsp. sediminis</name>
    <dbReference type="NCBI Taxonomy" id="885957"/>
    <lineage>
        <taxon>Bacteria</taxon>
        <taxon>Pseudomonadati</taxon>
        <taxon>Thermodesulfobacteriota</taxon>
        <taxon>Desulfobacteria</taxon>
        <taxon>Desulfobacterales</taxon>
        <taxon>Desulfosarcinaceae</taxon>
        <taxon>Desulfosarcina</taxon>
    </lineage>
</organism>
<protein>
    <submittedName>
        <fullName evidence="1">Uncharacterized protein</fullName>
    </submittedName>
</protein>
<reference evidence="1 2" key="1">
    <citation type="submission" date="2019-11" db="EMBL/GenBank/DDBJ databases">
        <title>Comparative genomics of hydrocarbon-degrading Desulfosarcina strains.</title>
        <authorList>
            <person name="Watanabe M."/>
            <person name="Kojima H."/>
            <person name="Fukui M."/>
        </authorList>
    </citation>
    <scope>NUCLEOTIDE SEQUENCE [LARGE SCALE GENOMIC DNA]</scope>
    <source>
        <strain evidence="1 2">28bB2T</strain>
    </source>
</reference>
<dbReference type="Pfam" id="PF22263">
    <property type="entry name" value="DUF6951"/>
    <property type="match status" value="1"/>
</dbReference>
<dbReference type="EMBL" id="AP021876">
    <property type="protein sequence ID" value="BBO81408.1"/>
    <property type="molecule type" value="Genomic_DNA"/>
</dbReference>
<proteinExistence type="predicted"/>
<dbReference type="KEGG" id="dov:DSCO28_19740"/>
<evidence type="ECO:0000313" key="2">
    <source>
        <dbReference type="Proteomes" id="UP000425960"/>
    </source>
</evidence>
<accession>A0A5K7ZGT0</accession>